<evidence type="ECO:0000313" key="9">
    <source>
        <dbReference type="RefSeq" id="XP_014482496.1"/>
    </source>
</evidence>
<keyword evidence="4 5" id="KW-0238">DNA-binding</keyword>
<evidence type="ECO:0000256" key="1">
    <source>
        <dbReference type="ARBA" id="ARBA00022723"/>
    </source>
</evidence>
<gene>
    <name evidence="8 9" type="primary">LOC106748468</name>
</gene>
<evidence type="ECO:0000313" key="8">
    <source>
        <dbReference type="RefSeq" id="XP_014482488.1"/>
    </source>
</evidence>
<dbReference type="InterPro" id="IPR006612">
    <property type="entry name" value="THAP_Znf"/>
</dbReference>
<dbReference type="AlphaFoldDB" id="A0A6P3XX21"/>
<sequence length="157" mass="18166">MVQCCVPCAKADRTAKIGKKHAQNERKITFHSIPKDDMLRKCWLDILHIKSISNSARVCSLHFDKESFTNSGSISTMKRNALRRQKEQEPLTSVNMEVNKENIKVESEVIDIYDNANTYERESCKPLTADKGTMVSPEMIYDSPEKNRLRKRIQYLE</sequence>
<dbReference type="PROSITE" id="PS50950">
    <property type="entry name" value="ZF_THAP"/>
    <property type="match status" value="1"/>
</dbReference>
<accession>A0A6P3XX21</accession>
<dbReference type="Proteomes" id="UP000515204">
    <property type="component" value="Unplaced"/>
</dbReference>
<evidence type="ECO:0000256" key="3">
    <source>
        <dbReference type="ARBA" id="ARBA00022833"/>
    </source>
</evidence>
<proteinExistence type="predicted"/>
<evidence type="ECO:0000256" key="5">
    <source>
        <dbReference type="PROSITE-ProRule" id="PRU00309"/>
    </source>
</evidence>
<feature type="domain" description="THAP-type" evidence="6">
    <location>
        <begin position="1"/>
        <end position="86"/>
    </location>
</feature>
<dbReference type="Gene3D" id="6.20.210.20">
    <property type="entry name" value="THAP domain"/>
    <property type="match status" value="1"/>
</dbReference>
<dbReference type="RefSeq" id="XP_014482488.1">
    <property type="nucleotide sequence ID" value="XM_014627002.1"/>
</dbReference>
<keyword evidence="3" id="KW-0862">Zinc</keyword>
<protein>
    <submittedName>
        <fullName evidence="8 9">Uncharacterized protein LOC106748468 isoform X1</fullName>
    </submittedName>
</protein>
<keyword evidence="7" id="KW-1185">Reference proteome</keyword>
<dbReference type="InterPro" id="IPR038441">
    <property type="entry name" value="THAP_Znf_sf"/>
</dbReference>
<evidence type="ECO:0000259" key="6">
    <source>
        <dbReference type="PROSITE" id="PS50950"/>
    </source>
</evidence>
<evidence type="ECO:0000256" key="2">
    <source>
        <dbReference type="ARBA" id="ARBA00022771"/>
    </source>
</evidence>
<dbReference type="GO" id="GO:0003677">
    <property type="term" value="F:DNA binding"/>
    <property type="evidence" value="ECO:0007669"/>
    <property type="project" value="UniProtKB-UniRule"/>
</dbReference>
<evidence type="ECO:0000256" key="4">
    <source>
        <dbReference type="ARBA" id="ARBA00023125"/>
    </source>
</evidence>
<keyword evidence="2 5" id="KW-0863">Zinc-finger</keyword>
<dbReference type="Pfam" id="PF05485">
    <property type="entry name" value="THAP"/>
    <property type="match status" value="1"/>
</dbReference>
<keyword evidence="1" id="KW-0479">Metal-binding</keyword>
<dbReference type="KEGG" id="dqu:106748468"/>
<organism evidence="7 8">
    <name type="scientific">Dinoponera quadriceps</name>
    <name type="common">South American ant</name>
    <dbReference type="NCBI Taxonomy" id="609295"/>
    <lineage>
        <taxon>Eukaryota</taxon>
        <taxon>Metazoa</taxon>
        <taxon>Ecdysozoa</taxon>
        <taxon>Arthropoda</taxon>
        <taxon>Hexapoda</taxon>
        <taxon>Insecta</taxon>
        <taxon>Pterygota</taxon>
        <taxon>Neoptera</taxon>
        <taxon>Endopterygota</taxon>
        <taxon>Hymenoptera</taxon>
        <taxon>Apocrita</taxon>
        <taxon>Aculeata</taxon>
        <taxon>Formicoidea</taxon>
        <taxon>Formicidae</taxon>
        <taxon>Ponerinae</taxon>
        <taxon>Ponerini</taxon>
        <taxon>Dinoponera</taxon>
    </lineage>
</organism>
<dbReference type="GeneID" id="106748468"/>
<dbReference type="OrthoDB" id="7312725at2759"/>
<name>A0A6P3XX21_DINQU</name>
<dbReference type="GO" id="GO:0008270">
    <property type="term" value="F:zinc ion binding"/>
    <property type="evidence" value="ECO:0007669"/>
    <property type="project" value="UniProtKB-KW"/>
</dbReference>
<dbReference type="SUPFAM" id="SSF57716">
    <property type="entry name" value="Glucocorticoid receptor-like (DNA-binding domain)"/>
    <property type="match status" value="1"/>
</dbReference>
<evidence type="ECO:0000313" key="7">
    <source>
        <dbReference type="Proteomes" id="UP000515204"/>
    </source>
</evidence>
<reference evidence="8 9" key="1">
    <citation type="submission" date="2025-04" db="UniProtKB">
        <authorList>
            <consortium name="RefSeq"/>
        </authorList>
    </citation>
    <scope>IDENTIFICATION</scope>
</reference>
<dbReference type="RefSeq" id="XP_014482496.1">
    <property type="nucleotide sequence ID" value="XM_014627010.1"/>
</dbReference>